<feature type="domain" description="Carrier" evidence="5">
    <location>
        <begin position="811"/>
        <end position="888"/>
    </location>
</feature>
<sequence>MEVRQDLSIADISYTMSARKMHYNYRVSVVASSRAEAVSLLRPHIETSLSQAPNPGKQPPVVFPFTGQGTFYIGIGAQLYRDSPLFTQQLNQLDSLARRQNFPSFLSIVDGTCQADEVSTVTMHLAIVCVEIALARLWESFGVKPSSVIGHSLGEYAALTVAGVLSDSAAIFLVGVRASLMTSMLTPRTHGMLSVRASLQAIAESAAGLPFEVACINGPNETVVGGLVENLKDLSASLSSAGHRIVLLDVPHAYHTGQMDTFIDEFMKQTQAIVCKKPKIPIISPCHGRVLVPKDTVDVSFLAAATRETANFSGALDTAWEAGEVSSSTIWLEVGHHPTCAGFISRTLSSKRLVCSSLHRDGDNWTTMAKALSSLYSAGVDVDWNEYHRPFEQALRLVDTPLYAWNNKNYGIQYRGGWNLTKGRSVPELTPAPGVMEFQTSSIHRLTLENYEGSRAEISAESNIIDPALQGVVDGHAMNKHGFASSFLHADMAFTLAKRIQDQGFPSSVSLGLNAAEFEYHEPVVKRIDISVTQPIHVTAEADLDKREVHVKWFNPANKIWYCHATVLYEDSSAWLSTWSRSMKLVSSRVEALSDLASTGKASKLITDLAYSLFGKLVGYSKLYQTMQSAVLNEDEAVHGGSWTVPPHFIDGLVSLSGFILNGGTHFDNTNNFFVTPSWKSMRFAKPLAPGGRYLAYVRMVPGDDSHSFVGDVYILQGAEIVGVVEAILFQQWPRVMLNRFFTPPDAQAAKKAVNAPARNDPPCPRPAPPTFTPLNTASVTSEDAGSSPITNPGNNGGAHEGLPVDAPPVATDSDITSRALVLIAEELAVDVGLLTDETQIVDLGLDSLMSLVISQRLREELGIEIRDAFFLEVSTIGEKKELSQIGFRVCWGQRKCEMLVNGTWAWKRWTKVIGIPGI</sequence>
<feature type="domain" description="PKS/mFAS DH" evidence="6">
    <location>
        <begin position="444"/>
        <end position="739"/>
    </location>
</feature>
<evidence type="ECO:0000256" key="4">
    <source>
        <dbReference type="SAM" id="MobiDB-lite"/>
    </source>
</evidence>
<evidence type="ECO:0000313" key="8">
    <source>
        <dbReference type="Proteomes" id="UP001320245"/>
    </source>
</evidence>
<dbReference type="InterPro" id="IPR049900">
    <property type="entry name" value="PKS_mFAS_DH"/>
</dbReference>
<keyword evidence="1" id="KW-0596">Phosphopantetheine</keyword>
<dbReference type="GO" id="GO:0006633">
    <property type="term" value="P:fatty acid biosynthetic process"/>
    <property type="evidence" value="ECO:0007669"/>
    <property type="project" value="TreeGrafter"/>
</dbReference>
<dbReference type="Pfam" id="PF22621">
    <property type="entry name" value="CurL-like_PKS_C"/>
    <property type="match status" value="1"/>
</dbReference>
<keyword evidence="2" id="KW-0597">Phosphoprotein</keyword>
<keyword evidence="8" id="KW-1185">Reference proteome</keyword>
<accession>A0AAN9TYJ2</accession>
<proteinExistence type="predicted"/>
<dbReference type="PANTHER" id="PTHR43775">
    <property type="entry name" value="FATTY ACID SYNTHASE"/>
    <property type="match status" value="1"/>
</dbReference>
<dbReference type="PANTHER" id="PTHR43775:SF37">
    <property type="entry name" value="SI:DKEY-61P9.11"/>
    <property type="match status" value="1"/>
</dbReference>
<feature type="region of interest" description="C-terminal hotdog fold" evidence="3">
    <location>
        <begin position="601"/>
        <end position="739"/>
    </location>
</feature>
<dbReference type="InterPro" id="IPR016036">
    <property type="entry name" value="Malonyl_transacylase_ACP-bd"/>
</dbReference>
<name>A0AAN9TYJ2_9PEZI</name>
<dbReference type="InterPro" id="IPR042104">
    <property type="entry name" value="PKS_dehydratase_sf"/>
</dbReference>
<feature type="region of interest" description="N-terminal hotdog fold" evidence="3">
    <location>
        <begin position="444"/>
        <end position="576"/>
    </location>
</feature>
<dbReference type="SUPFAM" id="SSF52151">
    <property type="entry name" value="FabD/lysophospholipase-like"/>
    <property type="match status" value="1"/>
</dbReference>
<evidence type="ECO:0000256" key="3">
    <source>
        <dbReference type="PROSITE-ProRule" id="PRU01363"/>
    </source>
</evidence>
<evidence type="ECO:0000259" key="5">
    <source>
        <dbReference type="PROSITE" id="PS50075"/>
    </source>
</evidence>
<dbReference type="InterPro" id="IPR014043">
    <property type="entry name" value="Acyl_transferase_dom"/>
</dbReference>
<gene>
    <name evidence="7" type="ORF">SLS53_008594</name>
</gene>
<dbReference type="PROSITE" id="PS50075">
    <property type="entry name" value="CARRIER"/>
    <property type="match status" value="1"/>
</dbReference>
<feature type="region of interest" description="Disordered" evidence="4">
    <location>
        <begin position="750"/>
        <end position="810"/>
    </location>
</feature>
<dbReference type="InterPro" id="IPR030918">
    <property type="entry name" value="PT_fungal_PKS"/>
</dbReference>
<feature type="active site" description="Proton donor; for dehydratase activity" evidence="3">
    <location>
        <position position="651"/>
    </location>
</feature>
<dbReference type="Pfam" id="PF00550">
    <property type="entry name" value="PP-binding"/>
    <property type="match status" value="1"/>
</dbReference>
<dbReference type="NCBIfam" id="TIGR04532">
    <property type="entry name" value="PT_fungal_PKS"/>
    <property type="match status" value="1"/>
</dbReference>
<comment type="caution">
    <text evidence="7">The sequence shown here is derived from an EMBL/GenBank/DDBJ whole genome shotgun (WGS) entry which is preliminary data.</text>
</comment>
<dbReference type="GO" id="GO:0004312">
    <property type="term" value="F:fatty acid synthase activity"/>
    <property type="evidence" value="ECO:0007669"/>
    <property type="project" value="TreeGrafter"/>
</dbReference>
<feature type="compositionally biased region" description="Pro residues" evidence="4">
    <location>
        <begin position="760"/>
        <end position="772"/>
    </location>
</feature>
<dbReference type="EMBL" id="JAJSPL020000053">
    <property type="protein sequence ID" value="KAK7731773.1"/>
    <property type="molecule type" value="Genomic_DNA"/>
</dbReference>
<dbReference type="InterPro" id="IPR001227">
    <property type="entry name" value="Ac_transferase_dom_sf"/>
</dbReference>
<dbReference type="Gene3D" id="3.30.70.3290">
    <property type="match status" value="1"/>
</dbReference>
<dbReference type="InterPro" id="IPR050091">
    <property type="entry name" value="PKS_NRPS_Biosynth_Enz"/>
</dbReference>
<dbReference type="InterPro" id="IPR016035">
    <property type="entry name" value="Acyl_Trfase/lysoPLipase"/>
</dbReference>
<organism evidence="7 8">
    <name type="scientific">Cytospora paraplurivora</name>
    <dbReference type="NCBI Taxonomy" id="2898453"/>
    <lineage>
        <taxon>Eukaryota</taxon>
        <taxon>Fungi</taxon>
        <taxon>Dikarya</taxon>
        <taxon>Ascomycota</taxon>
        <taxon>Pezizomycotina</taxon>
        <taxon>Sordariomycetes</taxon>
        <taxon>Sordariomycetidae</taxon>
        <taxon>Diaporthales</taxon>
        <taxon>Cytosporaceae</taxon>
        <taxon>Cytospora</taxon>
    </lineage>
</organism>
<dbReference type="Gene3D" id="3.10.129.110">
    <property type="entry name" value="Polyketide synthase dehydratase"/>
    <property type="match status" value="1"/>
</dbReference>
<evidence type="ECO:0000259" key="6">
    <source>
        <dbReference type="PROSITE" id="PS52019"/>
    </source>
</evidence>
<dbReference type="Pfam" id="PF00698">
    <property type="entry name" value="Acyl_transf_1"/>
    <property type="match status" value="1"/>
</dbReference>
<dbReference type="InterPro" id="IPR009081">
    <property type="entry name" value="PP-bd_ACP"/>
</dbReference>
<dbReference type="SMART" id="SM00827">
    <property type="entry name" value="PKS_AT"/>
    <property type="match status" value="1"/>
</dbReference>
<evidence type="ECO:0000256" key="1">
    <source>
        <dbReference type="ARBA" id="ARBA00022450"/>
    </source>
</evidence>
<dbReference type="SUPFAM" id="SSF55048">
    <property type="entry name" value="Probable ACP-binding domain of malonyl-CoA ACP transacylase"/>
    <property type="match status" value="1"/>
</dbReference>
<dbReference type="Gene3D" id="3.40.366.10">
    <property type="entry name" value="Malonyl-Coenzyme A Acyl Carrier Protein, domain 2"/>
    <property type="match status" value="1"/>
</dbReference>
<protein>
    <submittedName>
        <fullName evidence="7">PKS/NRPS-like protein biosynthetic cluster</fullName>
    </submittedName>
</protein>
<dbReference type="Gene3D" id="1.10.1200.10">
    <property type="entry name" value="ACP-like"/>
    <property type="match status" value="1"/>
</dbReference>
<dbReference type="GO" id="GO:0044550">
    <property type="term" value="P:secondary metabolite biosynthetic process"/>
    <property type="evidence" value="ECO:0007669"/>
    <property type="project" value="TreeGrafter"/>
</dbReference>
<reference evidence="7 8" key="1">
    <citation type="journal article" date="2023" name="PLoS ONE">
        <title>Cytospora paraplurivora sp. nov. isolated from orchards with fruit tree decline syndrome in Ontario, Canada.</title>
        <authorList>
            <person name="Ilyukhin E."/>
            <person name="Nguyen H.D.T."/>
            <person name="Castle A.J."/>
            <person name="Ellouze W."/>
        </authorList>
    </citation>
    <scope>NUCLEOTIDE SEQUENCE [LARGE SCALE GENOMIC DNA]</scope>
    <source>
        <strain evidence="7 8">FDS-564</strain>
    </source>
</reference>
<dbReference type="SUPFAM" id="SSF47336">
    <property type="entry name" value="ACP-like"/>
    <property type="match status" value="1"/>
</dbReference>
<dbReference type="Proteomes" id="UP001320245">
    <property type="component" value="Unassembled WGS sequence"/>
</dbReference>
<feature type="active site" description="Proton acceptor; for dehydratase activity" evidence="3">
    <location>
        <position position="476"/>
    </location>
</feature>
<evidence type="ECO:0000313" key="7">
    <source>
        <dbReference type="EMBL" id="KAK7731773.1"/>
    </source>
</evidence>
<feature type="compositionally biased region" description="Low complexity" evidence="4">
    <location>
        <begin position="750"/>
        <end position="759"/>
    </location>
</feature>
<feature type="compositionally biased region" description="Polar residues" evidence="4">
    <location>
        <begin position="775"/>
        <end position="794"/>
    </location>
</feature>
<dbReference type="PROSITE" id="PS52019">
    <property type="entry name" value="PKS_MFAS_DH"/>
    <property type="match status" value="1"/>
</dbReference>
<dbReference type="InterPro" id="IPR036736">
    <property type="entry name" value="ACP-like_sf"/>
</dbReference>
<evidence type="ECO:0000256" key="2">
    <source>
        <dbReference type="ARBA" id="ARBA00022553"/>
    </source>
</evidence>
<dbReference type="AlphaFoldDB" id="A0AAN9TYJ2"/>